<accession>A0A1K2F6R1</accession>
<reference evidence="1 2" key="1">
    <citation type="submission" date="2016-11" db="EMBL/GenBank/DDBJ databases">
        <authorList>
            <person name="Jaros S."/>
            <person name="Januszkiewicz K."/>
            <person name="Wedrychowicz H."/>
        </authorList>
    </citation>
    <scope>NUCLEOTIDE SEQUENCE [LARGE SCALE GENOMIC DNA]</scope>
    <source>
        <strain evidence="1 2">OK807</strain>
    </source>
</reference>
<name>A0A1K2F6R1_STRAR</name>
<protein>
    <submittedName>
        <fullName evidence="1">Uncharacterized protein</fullName>
    </submittedName>
</protein>
<sequence>MKHAIARLFEPLLRFLNTGSRTRHRQEWGTAPYAYPYSCDYAGGPTAYRTGERPPRGEDSPLVRPYLIAHERQLAEKAAWAAAEERRQRARRRTLWLAVHGVDVGPCRIHGVEVAA</sequence>
<proteinExistence type="predicted"/>
<dbReference type="EMBL" id="FPJO01000036">
    <property type="protein sequence ID" value="SFY43479.1"/>
    <property type="molecule type" value="Genomic_DNA"/>
</dbReference>
<organism evidence="1 2">
    <name type="scientific">Streptomyces atratus</name>
    <dbReference type="NCBI Taxonomy" id="1893"/>
    <lineage>
        <taxon>Bacteria</taxon>
        <taxon>Bacillati</taxon>
        <taxon>Actinomycetota</taxon>
        <taxon>Actinomycetes</taxon>
        <taxon>Kitasatosporales</taxon>
        <taxon>Streptomycetaceae</taxon>
        <taxon>Streptomyces</taxon>
    </lineage>
</organism>
<evidence type="ECO:0000313" key="2">
    <source>
        <dbReference type="Proteomes" id="UP000181909"/>
    </source>
</evidence>
<dbReference type="Proteomes" id="UP000181909">
    <property type="component" value="Unassembled WGS sequence"/>
</dbReference>
<evidence type="ECO:0000313" key="1">
    <source>
        <dbReference type="EMBL" id="SFY43479.1"/>
    </source>
</evidence>
<gene>
    <name evidence="1" type="ORF">SAMN02787144_103645</name>
</gene>
<dbReference type="AlphaFoldDB" id="A0A1K2F6R1"/>
<dbReference type="STRING" id="1893.SAMN02787144_103645"/>
<dbReference type="RefSeq" id="WP_079179795.1">
    <property type="nucleotide sequence ID" value="NZ_CP108276.1"/>
</dbReference>